<dbReference type="PANTHER" id="PTHR27001">
    <property type="entry name" value="OS01G0253100 PROTEIN"/>
    <property type="match status" value="1"/>
</dbReference>
<dbReference type="InterPro" id="IPR001245">
    <property type="entry name" value="Ser-Thr/Tyr_kinase_cat_dom"/>
</dbReference>
<evidence type="ECO:0000256" key="5">
    <source>
        <dbReference type="ARBA" id="ARBA00019973"/>
    </source>
</evidence>
<reference evidence="13 14" key="1">
    <citation type="submission" date="2019-11" db="EMBL/GenBank/DDBJ databases">
        <title>Venturia inaequalis Genome Resource.</title>
        <authorList>
            <person name="Lichtner F.J."/>
        </authorList>
    </citation>
    <scope>NUCLEOTIDE SEQUENCE [LARGE SCALE GENOMIC DNA]</scope>
    <source>
        <strain evidence="13">Bline_iso_100314</strain>
    </source>
</reference>
<gene>
    <name evidence="13" type="ORF">BLS_009942</name>
</gene>
<evidence type="ECO:0000256" key="7">
    <source>
        <dbReference type="ARBA" id="ARBA00022840"/>
    </source>
</evidence>
<evidence type="ECO:0000313" key="13">
    <source>
        <dbReference type="EMBL" id="KAE9979313.1"/>
    </source>
</evidence>
<feature type="domain" description="Protein kinase" evidence="12">
    <location>
        <begin position="20"/>
        <end position="285"/>
    </location>
</feature>
<dbReference type="GO" id="GO:0005524">
    <property type="term" value="F:ATP binding"/>
    <property type="evidence" value="ECO:0007669"/>
    <property type="project" value="UniProtKB-KW"/>
</dbReference>
<dbReference type="AlphaFoldDB" id="A0A8H3Z130"/>
<protein>
    <recommendedName>
        <fullName evidence="5">EKC/KEOPS complex subunit BUD32</fullName>
        <ecNumber evidence="3">2.7.11.1</ecNumber>
    </recommendedName>
    <alternativeName>
        <fullName evidence="8 9">Atypical Serine/threonine protein kinase BUD32</fullName>
    </alternativeName>
    <alternativeName>
        <fullName evidence="4">EKC/KEOPS complex subunit bud32</fullName>
    </alternativeName>
</protein>
<dbReference type="GO" id="GO:0005886">
    <property type="term" value="C:plasma membrane"/>
    <property type="evidence" value="ECO:0007669"/>
    <property type="project" value="TreeGrafter"/>
</dbReference>
<sequence length="341" mass="38585">MDQLPALPDGATIIYPYLPEGVSKIIAQGSSSFIGKLNEETVLKYPSVRGEDWDRFIVEKNIYEVLCPHPRIIKSYGLDKRGLTLEYATGGTLQDHLRSLDSVRSITTADRIRWCYQAAEAVAYIHTKKVLHCDISTRNLLLDKDFNVKLSDFQGEYVDENGVRHNGWALENNKAYLPRPGTHSDEQSDIFALGTSLYEIMTGHEPFPELDEHKDGEEIERRYQKKEFPDVQGITGGSVISKCWNCLYKNAEACMEELHEIKLGQQNASTSGRLSKVYVFPDATTAIARLWRVCNEVMLWTVGTVAIARGVDVSLAHFGRDLEFGEWDSAEVDERTFEVDK</sequence>
<comment type="subunit">
    <text evidence="2">Component of the EKC/KEOPS complex composed of at least BUD32, CGI121, GON7, KAE1 and PCC1; the whole complex dimerizes.</text>
</comment>
<comment type="catalytic activity">
    <reaction evidence="11">
        <text>L-seryl-[protein] + ATP = O-phospho-L-seryl-[protein] + ADP + H(+)</text>
        <dbReference type="Rhea" id="RHEA:17989"/>
        <dbReference type="Rhea" id="RHEA-COMP:9863"/>
        <dbReference type="Rhea" id="RHEA-COMP:11604"/>
        <dbReference type="ChEBI" id="CHEBI:15378"/>
        <dbReference type="ChEBI" id="CHEBI:29999"/>
        <dbReference type="ChEBI" id="CHEBI:30616"/>
        <dbReference type="ChEBI" id="CHEBI:83421"/>
        <dbReference type="ChEBI" id="CHEBI:456216"/>
        <dbReference type="EC" id="2.7.11.1"/>
    </reaction>
</comment>
<organism evidence="13 14">
    <name type="scientific">Venturia inaequalis</name>
    <name type="common">Apple scab fungus</name>
    <dbReference type="NCBI Taxonomy" id="5025"/>
    <lineage>
        <taxon>Eukaryota</taxon>
        <taxon>Fungi</taxon>
        <taxon>Dikarya</taxon>
        <taxon>Ascomycota</taxon>
        <taxon>Pezizomycotina</taxon>
        <taxon>Dothideomycetes</taxon>
        <taxon>Pleosporomycetidae</taxon>
        <taxon>Venturiales</taxon>
        <taxon>Venturiaceae</taxon>
        <taxon>Venturia</taxon>
    </lineage>
</organism>
<dbReference type="PANTHER" id="PTHR27001:SF931">
    <property type="entry name" value="OS11G0664100 PROTEIN"/>
    <property type="match status" value="1"/>
</dbReference>
<evidence type="ECO:0000259" key="12">
    <source>
        <dbReference type="PROSITE" id="PS50011"/>
    </source>
</evidence>
<evidence type="ECO:0000256" key="9">
    <source>
        <dbReference type="ARBA" id="ARBA00033194"/>
    </source>
</evidence>
<keyword evidence="6" id="KW-0547">Nucleotide-binding</keyword>
<dbReference type="PROSITE" id="PS00109">
    <property type="entry name" value="PROTEIN_KINASE_TYR"/>
    <property type="match status" value="1"/>
</dbReference>
<proteinExistence type="predicted"/>
<evidence type="ECO:0000256" key="6">
    <source>
        <dbReference type="ARBA" id="ARBA00022741"/>
    </source>
</evidence>
<dbReference type="Pfam" id="PF07714">
    <property type="entry name" value="PK_Tyr_Ser-Thr"/>
    <property type="match status" value="1"/>
</dbReference>
<dbReference type="SUPFAM" id="SSF56112">
    <property type="entry name" value="Protein kinase-like (PK-like)"/>
    <property type="match status" value="1"/>
</dbReference>
<dbReference type="PROSITE" id="PS50011">
    <property type="entry name" value="PROTEIN_KINASE_DOM"/>
    <property type="match status" value="1"/>
</dbReference>
<dbReference type="EC" id="2.7.11.1" evidence="3"/>
<dbReference type="InterPro" id="IPR008266">
    <property type="entry name" value="Tyr_kinase_AS"/>
</dbReference>
<accession>A0A8H3Z130</accession>
<evidence type="ECO:0000256" key="10">
    <source>
        <dbReference type="ARBA" id="ARBA00047899"/>
    </source>
</evidence>
<comment type="caution">
    <text evidence="13">The sequence shown here is derived from an EMBL/GenBank/DDBJ whole genome shotgun (WGS) entry which is preliminary data.</text>
</comment>
<name>A0A8H3Z130_VENIN</name>
<evidence type="ECO:0000313" key="14">
    <source>
        <dbReference type="Proteomes" id="UP000433883"/>
    </source>
</evidence>
<dbReference type="GO" id="GO:0004674">
    <property type="term" value="F:protein serine/threonine kinase activity"/>
    <property type="evidence" value="ECO:0007669"/>
    <property type="project" value="UniProtKB-EC"/>
</dbReference>
<evidence type="ECO:0000256" key="1">
    <source>
        <dbReference type="ARBA" id="ARBA00003747"/>
    </source>
</evidence>
<evidence type="ECO:0000256" key="2">
    <source>
        <dbReference type="ARBA" id="ARBA00011534"/>
    </source>
</evidence>
<evidence type="ECO:0000256" key="4">
    <source>
        <dbReference type="ARBA" id="ARBA00013948"/>
    </source>
</evidence>
<evidence type="ECO:0000256" key="11">
    <source>
        <dbReference type="ARBA" id="ARBA00048679"/>
    </source>
</evidence>
<comment type="function">
    <text evidence="1">Component of the EKC/KEOPS complex that is required for the formation of a threonylcarbamoyl group on adenosine at position 37 (t(6)A37) in tRNAs that read codons beginning with adenine. The complex is probably involved in the transfer of the threonylcarbamoyl moiety of threonylcarbamoyl-AMP (TC-AMP) to the N6 group of A37. BUD32 has ATPase activity in the context of the EKC/KEOPS complex and likely plays a supporting role to the catalytic subunit KAE1. The EKC/KEOPS complex also promotes both telomere uncapping and telomere elongation. The complex is required for efficient recruitment of transcriptional coactivators.</text>
</comment>
<evidence type="ECO:0000256" key="3">
    <source>
        <dbReference type="ARBA" id="ARBA00012513"/>
    </source>
</evidence>
<comment type="catalytic activity">
    <reaction evidence="10">
        <text>L-threonyl-[protein] + ATP = O-phospho-L-threonyl-[protein] + ADP + H(+)</text>
        <dbReference type="Rhea" id="RHEA:46608"/>
        <dbReference type="Rhea" id="RHEA-COMP:11060"/>
        <dbReference type="Rhea" id="RHEA-COMP:11605"/>
        <dbReference type="ChEBI" id="CHEBI:15378"/>
        <dbReference type="ChEBI" id="CHEBI:30013"/>
        <dbReference type="ChEBI" id="CHEBI:30616"/>
        <dbReference type="ChEBI" id="CHEBI:61977"/>
        <dbReference type="ChEBI" id="CHEBI:456216"/>
        <dbReference type="EC" id="2.7.11.1"/>
    </reaction>
</comment>
<dbReference type="Gene3D" id="1.10.510.10">
    <property type="entry name" value="Transferase(Phosphotransferase) domain 1"/>
    <property type="match status" value="1"/>
</dbReference>
<dbReference type="EMBL" id="WNWQ01000095">
    <property type="protein sequence ID" value="KAE9979313.1"/>
    <property type="molecule type" value="Genomic_DNA"/>
</dbReference>
<dbReference type="InterPro" id="IPR011009">
    <property type="entry name" value="Kinase-like_dom_sf"/>
</dbReference>
<dbReference type="InterPro" id="IPR000719">
    <property type="entry name" value="Prot_kinase_dom"/>
</dbReference>
<keyword evidence="7" id="KW-0067">ATP-binding</keyword>
<evidence type="ECO:0000256" key="8">
    <source>
        <dbReference type="ARBA" id="ARBA00030980"/>
    </source>
</evidence>
<dbReference type="Proteomes" id="UP000433883">
    <property type="component" value="Unassembled WGS sequence"/>
</dbReference>